<evidence type="ECO:0000313" key="2">
    <source>
        <dbReference type="EMBL" id="MRS61753.1"/>
    </source>
</evidence>
<feature type="compositionally biased region" description="Basic and acidic residues" evidence="1">
    <location>
        <begin position="331"/>
        <end position="340"/>
    </location>
</feature>
<dbReference type="OrthoDB" id="1092387at2"/>
<dbReference type="RefSeq" id="WP_154175146.1">
    <property type="nucleotide sequence ID" value="NZ_WJXZ01000006.1"/>
</dbReference>
<dbReference type="EMBL" id="WJXZ01000006">
    <property type="protein sequence ID" value="MRS61753.1"/>
    <property type="molecule type" value="Genomic_DNA"/>
</dbReference>
<comment type="caution">
    <text evidence="2">The sequence shown here is derived from an EMBL/GenBank/DDBJ whole genome shotgun (WGS) entry which is preliminary data.</text>
</comment>
<accession>A0A7K0EIT2</accession>
<organism evidence="2 3">
    <name type="scientific">Larkinella terrae</name>
    <dbReference type="NCBI Taxonomy" id="2025311"/>
    <lineage>
        <taxon>Bacteria</taxon>
        <taxon>Pseudomonadati</taxon>
        <taxon>Bacteroidota</taxon>
        <taxon>Cytophagia</taxon>
        <taxon>Cytophagales</taxon>
        <taxon>Spirosomataceae</taxon>
        <taxon>Larkinella</taxon>
    </lineage>
</organism>
<dbReference type="Proteomes" id="UP000441754">
    <property type="component" value="Unassembled WGS sequence"/>
</dbReference>
<protein>
    <submittedName>
        <fullName evidence="2">Uncharacterized protein</fullName>
    </submittedName>
</protein>
<dbReference type="AlphaFoldDB" id="A0A7K0EIT2"/>
<name>A0A7K0EIT2_9BACT</name>
<proteinExistence type="predicted"/>
<keyword evidence="3" id="KW-1185">Reference proteome</keyword>
<reference evidence="2 3" key="1">
    <citation type="journal article" date="2018" name="Antonie Van Leeuwenhoek">
        <title>Larkinella terrae sp. nov., isolated from soil on Jeju Island, South Korea.</title>
        <authorList>
            <person name="Ten L.N."/>
            <person name="Jeon J."/>
            <person name="Park S.J."/>
            <person name="Park S."/>
            <person name="Lee S.Y."/>
            <person name="Kim M.K."/>
            <person name="Jung H.Y."/>
        </authorList>
    </citation>
    <scope>NUCLEOTIDE SEQUENCE [LARGE SCALE GENOMIC DNA]</scope>
    <source>
        <strain evidence="2 3">KCTC 52001</strain>
    </source>
</reference>
<gene>
    <name evidence="2" type="ORF">GJJ30_10685</name>
</gene>
<feature type="region of interest" description="Disordered" evidence="1">
    <location>
        <begin position="325"/>
        <end position="351"/>
    </location>
</feature>
<evidence type="ECO:0000313" key="3">
    <source>
        <dbReference type="Proteomes" id="UP000441754"/>
    </source>
</evidence>
<sequence length="351" mass="40803">MKRFDERQHMLLKLLSKCILDDLVIYESDHQMDDETPEAFEARLIQLRESKDRQGLDAELKKIKERESYLNEMLRDDRIFFKNSISDWIDAVSDENPEFEKGFDRIFTTFRPVAYYLPEATISVINANPNLYIRKLHSLLKDLPNETGLLIVRLPDKEDFDLMFIYDLTPYGICGLILGNSAKSGKKVYVLDSFAVPMSAIKNPEKVWLPSKKPNLAAKSDAAIRAGHGVLTLTILLFIHFFEVERVIVVQPNGNDSRYKTVELNEQRYSSNLTYPVNIIDAHWFTTIIRDDPFLVSGHWRRQPYGPGRSDFKMKYIGTYQKNGYHRRAKHESETDEKISDTQTDPEVEKE</sequence>
<evidence type="ECO:0000256" key="1">
    <source>
        <dbReference type="SAM" id="MobiDB-lite"/>
    </source>
</evidence>